<dbReference type="RefSeq" id="WP_168034389.1">
    <property type="nucleotide sequence ID" value="NZ_JAAVNE010000051.1"/>
</dbReference>
<organism evidence="2 3">
    <name type="scientific">Falsiroseomonas selenitidurans</name>
    <dbReference type="NCBI Taxonomy" id="2716335"/>
    <lineage>
        <taxon>Bacteria</taxon>
        <taxon>Pseudomonadati</taxon>
        <taxon>Pseudomonadota</taxon>
        <taxon>Alphaproteobacteria</taxon>
        <taxon>Acetobacterales</taxon>
        <taxon>Roseomonadaceae</taxon>
        <taxon>Falsiroseomonas</taxon>
    </lineage>
</organism>
<dbReference type="Proteomes" id="UP000787635">
    <property type="component" value="Unassembled WGS sequence"/>
</dbReference>
<evidence type="ECO:0000313" key="3">
    <source>
        <dbReference type="Proteomes" id="UP000787635"/>
    </source>
</evidence>
<reference evidence="2 3" key="1">
    <citation type="submission" date="2020-03" db="EMBL/GenBank/DDBJ databases">
        <title>Roseomonas selenitidurans sp. nov. isolated from urban soil.</title>
        <authorList>
            <person name="Liu H."/>
        </authorList>
    </citation>
    <scope>NUCLEOTIDE SEQUENCE [LARGE SCALE GENOMIC DNA]</scope>
    <source>
        <strain evidence="2 3">BU-1</strain>
    </source>
</reference>
<dbReference type="EMBL" id="JAAVNE010000051">
    <property type="protein sequence ID" value="NKC33664.1"/>
    <property type="molecule type" value="Genomic_DNA"/>
</dbReference>
<protein>
    <submittedName>
        <fullName evidence="2">Uncharacterized protein</fullName>
    </submittedName>
</protein>
<keyword evidence="3" id="KW-1185">Reference proteome</keyword>
<keyword evidence="1" id="KW-0732">Signal</keyword>
<evidence type="ECO:0000313" key="2">
    <source>
        <dbReference type="EMBL" id="NKC33664.1"/>
    </source>
</evidence>
<proteinExistence type="predicted"/>
<sequence>MPVASVPVTAASAAAPVAAAAPAASRVRLLPDRALSIPAAAGTGAALFRRGGLWLLVLDTPQPLDLGALRADPLLRAAETSSGPDATTLRLPAAALRNPRLRRQGAAWVLDQPREAPATTPMAMEVEAGPPARLVLHTAQAGGSVSVLDPETGAALLVGTVRDGADSMPLGRRAAVFELLPTRLGAALLPRADTVTLRALPGRFIAGAAPGAELALGAEAPAPVAAASSLTRSFDLPAESVTALQDRLRNATASVAAAAPLGRGQPRLAVAEALLALGLPQEAQAMAGLAMREDPVLAEQPKSRALQAVAALLGGRLAEAAGLDNPALPQTDELALWRGLLAAARGQQGAPAVAAGLPLLLSYPAPLQARLAPLVAEALASGGEPAAARSLLATRDQDDPSLALAHARVLEAEEAVEPALAAYDRIARGRDRRARAVAMRRAAELRLAKGLLDAAGAAAALEATLAAWRGDSMETDGRSRLAELRMQAGDARGAFDLLRETASLFPDLAPGLHERTVAALLAALDQEPPLVAVTLFDAHAEMLPAGAATEQALSSLADRLAALDLLDRARHVLRGAAARADGPEGRARLGARLAGLALGAGDAAGAITALRDSAAPGLSAPLTAHRNLLEARALARSGQPEAAAARYRAAGPEAAAELATLLEERQDWAGAAVALRQHLEQVAPPGTPLTAAQRPLIARLAALLTLAGDEAGLAALRAEEAARMGDGPLSSTFGLLTAERMGGLEDLPRLTQELDVARALPARLDRLRAESQPTR</sequence>
<accession>A0ABX1E8W9</accession>
<gene>
    <name evidence="2" type="ORF">HEQ75_22570</name>
</gene>
<feature type="chain" id="PRO_5047386426" evidence="1">
    <location>
        <begin position="20"/>
        <end position="775"/>
    </location>
</feature>
<evidence type="ECO:0000256" key="1">
    <source>
        <dbReference type="SAM" id="SignalP"/>
    </source>
</evidence>
<comment type="caution">
    <text evidence="2">The sequence shown here is derived from an EMBL/GenBank/DDBJ whole genome shotgun (WGS) entry which is preliminary data.</text>
</comment>
<feature type="signal peptide" evidence="1">
    <location>
        <begin position="1"/>
        <end position="19"/>
    </location>
</feature>
<name>A0ABX1E8W9_9PROT</name>